<dbReference type="Proteomes" id="UP001150062">
    <property type="component" value="Unassembled WGS sequence"/>
</dbReference>
<reference evidence="1" key="1">
    <citation type="submission" date="2022-08" db="EMBL/GenBank/DDBJ databases">
        <title>Novel sulfate-reducing endosymbionts in the free-living metamonad Anaeramoeba.</title>
        <authorList>
            <person name="Jerlstrom-Hultqvist J."/>
            <person name="Cepicka I."/>
            <person name="Gallot-Lavallee L."/>
            <person name="Salas-Leiva D."/>
            <person name="Curtis B.A."/>
            <person name="Zahonova K."/>
            <person name="Pipaliya S."/>
            <person name="Dacks J."/>
            <person name="Roger A.J."/>
        </authorList>
    </citation>
    <scope>NUCLEOTIDE SEQUENCE</scope>
    <source>
        <strain evidence="1">Schooner1</strain>
    </source>
</reference>
<comment type="caution">
    <text evidence="1">The sequence shown here is derived from an EMBL/GenBank/DDBJ whole genome shotgun (WGS) entry which is preliminary data.</text>
</comment>
<proteinExistence type="predicted"/>
<evidence type="ECO:0000313" key="2">
    <source>
        <dbReference type="Proteomes" id="UP001150062"/>
    </source>
</evidence>
<evidence type="ECO:0000313" key="1">
    <source>
        <dbReference type="EMBL" id="KAJ6235078.1"/>
    </source>
</evidence>
<dbReference type="EMBL" id="JAOAOG010000266">
    <property type="protein sequence ID" value="KAJ6235078.1"/>
    <property type="molecule type" value="Genomic_DNA"/>
</dbReference>
<accession>A0ABQ8XR32</accession>
<name>A0ABQ8XR32_9EUKA</name>
<organism evidence="1 2">
    <name type="scientific">Anaeramoeba flamelloides</name>
    <dbReference type="NCBI Taxonomy" id="1746091"/>
    <lineage>
        <taxon>Eukaryota</taxon>
        <taxon>Metamonada</taxon>
        <taxon>Anaeramoebidae</taxon>
        <taxon>Anaeramoeba</taxon>
    </lineage>
</organism>
<sequence>MLSSSGGCLFARFSKYNRSLRYYLQRGVEPVSNKRAFFHYFLDLPARRDKYQTASDKWQLQHLAESIPSSA</sequence>
<protein>
    <submittedName>
        <fullName evidence="1">Uncharacterized protein</fullName>
    </submittedName>
</protein>
<keyword evidence="2" id="KW-1185">Reference proteome</keyword>
<gene>
    <name evidence="1" type="ORF">M0813_29058</name>
</gene>